<keyword evidence="2" id="KW-1185">Reference proteome</keyword>
<evidence type="ECO:0000313" key="1">
    <source>
        <dbReference type="EMBL" id="SMD00746.1"/>
    </source>
</evidence>
<dbReference type="Gene3D" id="3.30.980.10">
    <property type="entry name" value="Threonyl-trna Synthetase, Chain A, domain 2"/>
    <property type="match status" value="1"/>
</dbReference>
<reference evidence="1 2" key="1">
    <citation type="submission" date="2017-04" db="EMBL/GenBank/DDBJ databases">
        <authorList>
            <person name="Afonso C.L."/>
            <person name="Miller P.J."/>
            <person name="Scott M.A."/>
            <person name="Spackman E."/>
            <person name="Goraichik I."/>
            <person name="Dimitrov K.M."/>
            <person name="Suarez D.L."/>
            <person name="Swayne D.E."/>
        </authorList>
    </citation>
    <scope>NUCLEOTIDE SEQUENCE [LARGE SCALE GENOMIC DNA]</scope>
    <source>
        <strain evidence="1 2">DSM 5090</strain>
    </source>
</reference>
<accession>A0A1W2DUM2</accession>
<protein>
    <recommendedName>
        <fullName evidence="3">Alanine-tRNA synthetase second additional domain-containing protein</fullName>
    </recommendedName>
</protein>
<name>A0A1W2DUM2_9FIRM</name>
<organism evidence="1 2">
    <name type="scientific">Sporomusa malonica</name>
    <dbReference type="NCBI Taxonomy" id="112901"/>
    <lineage>
        <taxon>Bacteria</taxon>
        <taxon>Bacillati</taxon>
        <taxon>Bacillota</taxon>
        <taxon>Negativicutes</taxon>
        <taxon>Selenomonadales</taxon>
        <taxon>Sporomusaceae</taxon>
        <taxon>Sporomusa</taxon>
    </lineage>
</organism>
<dbReference type="STRING" id="112901.SAMN04488500_11827"/>
<evidence type="ECO:0008006" key="3">
    <source>
        <dbReference type="Google" id="ProtNLM"/>
    </source>
</evidence>
<dbReference type="GO" id="GO:0000166">
    <property type="term" value="F:nucleotide binding"/>
    <property type="evidence" value="ECO:0007669"/>
    <property type="project" value="InterPro"/>
</dbReference>
<dbReference type="Proteomes" id="UP000192738">
    <property type="component" value="Unassembled WGS sequence"/>
</dbReference>
<evidence type="ECO:0000313" key="2">
    <source>
        <dbReference type="Proteomes" id="UP000192738"/>
    </source>
</evidence>
<dbReference type="InterPro" id="IPR018163">
    <property type="entry name" value="Thr/Ala-tRNA-synth_IIc_edit"/>
</dbReference>
<dbReference type="SUPFAM" id="SSF55186">
    <property type="entry name" value="ThrRS/AlaRS common domain"/>
    <property type="match status" value="1"/>
</dbReference>
<dbReference type="AlphaFoldDB" id="A0A1W2DUM2"/>
<proteinExistence type="predicted"/>
<dbReference type="RefSeq" id="WP_245824043.1">
    <property type="nucleotide sequence ID" value="NZ_CP155572.1"/>
</dbReference>
<gene>
    <name evidence="1" type="ORF">SAMN04488500_11827</name>
</gene>
<sequence length="313" mass="35397">MKSTVTLGLGDQLMYSSYFAPRGRNRMYILGQQLSERYLSPLDRLIGIIGDAGAGKSSMVKGMFPGLELTNDDDGVNIRPLPLLKNIDRGFFSSHTYHIDMRFELAFTQIHVLAEAVRQALAHGKRVIVEHFDLLYPLLKTNADVLIGVGGEVIVVRPTVFGPIPQEIRDVVVKTLQYRKMAHTAEDLTNRVLVNDYGAILEFRHRDVHHGFVLEYPLELSAELPEVERKVKRLIDEGINISYCDEGHIKIGEMTWTCSGPRTHVRNTEEIENFRILPEYKFDPKTRTYLIIGLVGPMSDALDGFTLLNTINC</sequence>
<dbReference type="EMBL" id="FWXI01000018">
    <property type="protein sequence ID" value="SMD00746.1"/>
    <property type="molecule type" value="Genomic_DNA"/>
</dbReference>